<name>A0ABU9WW72_9MICC</name>
<dbReference type="Proteomes" id="UP001422074">
    <property type="component" value="Unassembled WGS sequence"/>
</dbReference>
<evidence type="ECO:0000313" key="3">
    <source>
        <dbReference type="EMBL" id="MEN2743424.1"/>
    </source>
</evidence>
<evidence type="ECO:0000256" key="2">
    <source>
        <dbReference type="SAM" id="MobiDB-lite"/>
    </source>
</evidence>
<keyword evidence="4" id="KW-1185">Reference proteome</keyword>
<accession>A0ABU9WW72</accession>
<reference evidence="3 4" key="1">
    <citation type="submission" date="2024-05" db="EMBL/GenBank/DDBJ databases">
        <title>Sinomonas sp. nov., isolated from a waste landfill.</title>
        <authorList>
            <person name="Zhao Y."/>
        </authorList>
    </citation>
    <scope>NUCLEOTIDE SEQUENCE [LARGE SCALE GENOMIC DNA]</scope>
    <source>
        <strain evidence="3 4">CCTCC AB2014300</strain>
    </source>
</reference>
<keyword evidence="1" id="KW-0203">Cytokinin biosynthesis</keyword>
<proteinExistence type="inferred from homology"/>
<dbReference type="PANTHER" id="PTHR43393">
    <property type="entry name" value="CYTOKININ RIBOSIDE 5'-MONOPHOSPHATE PHOSPHORIBOHYDROLASE"/>
    <property type="match status" value="1"/>
</dbReference>
<organism evidence="3 4">
    <name type="scientific">Sinomonas halotolerans</name>
    <dbReference type="NCBI Taxonomy" id="1644133"/>
    <lineage>
        <taxon>Bacteria</taxon>
        <taxon>Bacillati</taxon>
        <taxon>Actinomycetota</taxon>
        <taxon>Actinomycetes</taxon>
        <taxon>Micrococcales</taxon>
        <taxon>Micrococcaceae</taxon>
        <taxon>Sinomonas</taxon>
    </lineage>
</organism>
<dbReference type="InterPro" id="IPR031100">
    <property type="entry name" value="LOG_fam"/>
</dbReference>
<dbReference type="EC" id="3.2.2.n1" evidence="1"/>
<feature type="compositionally biased region" description="Acidic residues" evidence="2">
    <location>
        <begin position="271"/>
        <end position="280"/>
    </location>
</feature>
<evidence type="ECO:0000313" key="4">
    <source>
        <dbReference type="Proteomes" id="UP001422074"/>
    </source>
</evidence>
<comment type="similarity">
    <text evidence="1">Belongs to the LOG family.</text>
</comment>
<evidence type="ECO:0000256" key="1">
    <source>
        <dbReference type="RuleBase" id="RU363015"/>
    </source>
</evidence>
<feature type="region of interest" description="Disordered" evidence="2">
    <location>
        <begin position="1"/>
        <end position="24"/>
    </location>
</feature>
<sequence>MSTESHPEREPGPARPSRDVPTRHKGPLELRRRQAQQGTADQHLLDTHGAGRFVHTDPWRVMRIQSEFVEGFGALAELGPAVSVFGSARTVPGTPYYETGVEIGRLLAEAGVAVITGGGPGSMEAANRGAVEGSGTSVGLGIELPFETGLNPWVDLGINFRYFFARKTMFVKYAHGFVVLPGGLGTLDELFEAMVLVQTGKVTSFPIVLVGSEFWGPLLDWLRSTLVREGMISAADMDLVQVSDEAEETVRLALAGLGADARRGGMFGSADDTDLDDPGLDEGGAPAGEAGQRA</sequence>
<dbReference type="Gene3D" id="3.40.50.450">
    <property type="match status" value="1"/>
</dbReference>
<comment type="catalytic activity">
    <reaction evidence="1">
        <text>9-ribosyl-trans-zeatin 5'-phosphate + H2O = trans-zeatin + D-ribose 5-phosphate</text>
        <dbReference type="Rhea" id="RHEA:48564"/>
        <dbReference type="ChEBI" id="CHEBI:15377"/>
        <dbReference type="ChEBI" id="CHEBI:16522"/>
        <dbReference type="ChEBI" id="CHEBI:78346"/>
        <dbReference type="ChEBI" id="CHEBI:87947"/>
        <dbReference type="EC" id="3.2.2.n1"/>
    </reaction>
</comment>
<dbReference type="Pfam" id="PF03641">
    <property type="entry name" value="Lysine_decarbox"/>
    <property type="match status" value="1"/>
</dbReference>
<dbReference type="SUPFAM" id="SSF102405">
    <property type="entry name" value="MCP/YpsA-like"/>
    <property type="match status" value="1"/>
</dbReference>
<dbReference type="NCBIfam" id="TIGR00730">
    <property type="entry name" value="Rossman fold protein, TIGR00730 family"/>
    <property type="match status" value="1"/>
</dbReference>
<feature type="region of interest" description="Disordered" evidence="2">
    <location>
        <begin position="268"/>
        <end position="294"/>
    </location>
</feature>
<dbReference type="EMBL" id="JBDFRB010000002">
    <property type="protein sequence ID" value="MEN2743424.1"/>
    <property type="molecule type" value="Genomic_DNA"/>
</dbReference>
<comment type="catalytic activity">
    <reaction evidence="1">
        <text>N(6)-(dimethylallyl)adenosine 5'-phosphate + H2O = N(6)-dimethylallyladenine + D-ribose 5-phosphate</text>
        <dbReference type="Rhea" id="RHEA:48560"/>
        <dbReference type="ChEBI" id="CHEBI:15377"/>
        <dbReference type="ChEBI" id="CHEBI:17660"/>
        <dbReference type="ChEBI" id="CHEBI:57526"/>
        <dbReference type="ChEBI" id="CHEBI:78346"/>
        <dbReference type="EC" id="3.2.2.n1"/>
    </reaction>
</comment>
<dbReference type="RefSeq" id="WP_345882957.1">
    <property type="nucleotide sequence ID" value="NZ_JBDFRB010000002.1"/>
</dbReference>
<dbReference type="InterPro" id="IPR005269">
    <property type="entry name" value="LOG"/>
</dbReference>
<comment type="caution">
    <text evidence="3">The sequence shown here is derived from an EMBL/GenBank/DDBJ whole genome shotgun (WGS) entry which is preliminary data.</text>
</comment>
<dbReference type="InterPro" id="IPR052341">
    <property type="entry name" value="LOG_family_nucleotidases"/>
</dbReference>
<gene>
    <name evidence="3" type="ORF">ABCQ75_02580</name>
</gene>
<protein>
    <recommendedName>
        <fullName evidence="1">Cytokinin riboside 5'-monophosphate phosphoribohydrolase</fullName>
        <ecNumber evidence="1">3.2.2.n1</ecNumber>
    </recommendedName>
</protein>
<dbReference type="PANTHER" id="PTHR43393:SF2">
    <property type="entry name" value="CYTOKININ RIBOSIDE 5'-MONOPHOSPHATE PHOSPHORIBOHYDROLASE"/>
    <property type="match status" value="1"/>
</dbReference>
<keyword evidence="1" id="KW-0378">Hydrolase</keyword>